<dbReference type="InterPro" id="IPR047722">
    <property type="entry name" value="STM4015-like"/>
</dbReference>
<dbReference type="OrthoDB" id="9781345at2"/>
<dbReference type="InterPro" id="IPR032675">
    <property type="entry name" value="LRR_dom_sf"/>
</dbReference>
<sequence>MTTVDHLQELYALPAHTYMPPGADGGPADPLPAAASVAWRLSYDPYDDDFPAEDFEDVWRGFLAAVDTTAVRALIIGQWGEAYESDSGFVVELLASNADRFPALEAVFIGDVVAEEAEISWIEQTDVTPVLEAYPRLREFGVRGGSGLTLRPLRHEHLRTLVFEAGGLPGGVVRAVAESDLPALSRLELWLGVSEYGGDATVEDLAPILTGERLPALRGLGLKNSELQDEIAAAVAGAPVVARLRALDLSMGTLTDSGAEALLSGQPLTHLARLDLAHHFLSDAVMERLREELGSAGVDVDLSDQEEPDEYRGEVWRYVAVSE</sequence>
<dbReference type="SUPFAM" id="SSF52047">
    <property type="entry name" value="RNI-like"/>
    <property type="match status" value="1"/>
</dbReference>
<evidence type="ECO:0000313" key="2">
    <source>
        <dbReference type="Proteomes" id="UP000198928"/>
    </source>
</evidence>
<dbReference type="AlphaFoldDB" id="A0A1I4CL13"/>
<gene>
    <name evidence="1" type="ORF">SAMN05192584_10947</name>
</gene>
<reference evidence="2" key="1">
    <citation type="submission" date="2016-10" db="EMBL/GenBank/DDBJ databases">
        <authorList>
            <person name="Varghese N."/>
            <person name="Submissions S."/>
        </authorList>
    </citation>
    <scope>NUCLEOTIDE SEQUENCE [LARGE SCALE GENOMIC DNA]</scope>
    <source>
        <strain evidence="2">PL19</strain>
    </source>
</reference>
<evidence type="ECO:0008006" key="3">
    <source>
        <dbReference type="Google" id="ProtNLM"/>
    </source>
</evidence>
<protein>
    <recommendedName>
        <fullName evidence="3">Leucine Rich repeat-containing protein</fullName>
    </recommendedName>
</protein>
<dbReference type="NCBIfam" id="NF038076">
    <property type="entry name" value="fam_STM4015"/>
    <property type="match status" value="1"/>
</dbReference>
<dbReference type="RefSeq" id="WP_093850074.1">
    <property type="nucleotide sequence ID" value="NZ_FOSG01000009.1"/>
</dbReference>
<accession>A0A1I4CL13</accession>
<dbReference type="Proteomes" id="UP000198928">
    <property type="component" value="Unassembled WGS sequence"/>
</dbReference>
<dbReference type="Gene3D" id="3.80.10.10">
    <property type="entry name" value="Ribonuclease Inhibitor"/>
    <property type="match status" value="1"/>
</dbReference>
<organism evidence="1 2">
    <name type="scientific">Streptomyces pini</name>
    <dbReference type="NCBI Taxonomy" id="1520580"/>
    <lineage>
        <taxon>Bacteria</taxon>
        <taxon>Bacillati</taxon>
        <taxon>Actinomycetota</taxon>
        <taxon>Actinomycetes</taxon>
        <taxon>Kitasatosporales</taxon>
        <taxon>Streptomycetaceae</taxon>
        <taxon>Streptomyces</taxon>
    </lineage>
</organism>
<evidence type="ECO:0000313" key="1">
    <source>
        <dbReference type="EMBL" id="SFK81952.1"/>
    </source>
</evidence>
<proteinExistence type="predicted"/>
<keyword evidence="2" id="KW-1185">Reference proteome</keyword>
<dbReference type="EMBL" id="FOSG01000009">
    <property type="protein sequence ID" value="SFK81952.1"/>
    <property type="molecule type" value="Genomic_DNA"/>
</dbReference>
<name>A0A1I4CL13_9ACTN</name>